<name>A0AAE1B0F6_9GAST</name>
<accession>A0AAE1B0F6</accession>
<keyword evidence="2" id="KW-1185">Reference proteome</keyword>
<evidence type="ECO:0000313" key="2">
    <source>
        <dbReference type="Proteomes" id="UP001283361"/>
    </source>
</evidence>
<protein>
    <submittedName>
        <fullName evidence="1">Uncharacterized protein</fullName>
    </submittedName>
</protein>
<dbReference type="AlphaFoldDB" id="A0AAE1B0F6"/>
<dbReference type="Proteomes" id="UP001283361">
    <property type="component" value="Unassembled WGS sequence"/>
</dbReference>
<reference evidence="1" key="1">
    <citation type="journal article" date="2023" name="G3 (Bethesda)">
        <title>A reference genome for the long-term kleptoplast-retaining sea slug Elysia crispata morphotype clarki.</title>
        <authorList>
            <person name="Eastman K.E."/>
            <person name="Pendleton A.L."/>
            <person name="Shaikh M.A."/>
            <person name="Suttiyut T."/>
            <person name="Ogas R."/>
            <person name="Tomko P."/>
            <person name="Gavelis G."/>
            <person name="Widhalm J.R."/>
            <person name="Wisecaver J.H."/>
        </authorList>
    </citation>
    <scope>NUCLEOTIDE SEQUENCE</scope>
    <source>
        <strain evidence="1">ECLA1</strain>
    </source>
</reference>
<organism evidence="1 2">
    <name type="scientific">Elysia crispata</name>
    <name type="common">lettuce slug</name>
    <dbReference type="NCBI Taxonomy" id="231223"/>
    <lineage>
        <taxon>Eukaryota</taxon>
        <taxon>Metazoa</taxon>
        <taxon>Spiralia</taxon>
        <taxon>Lophotrochozoa</taxon>
        <taxon>Mollusca</taxon>
        <taxon>Gastropoda</taxon>
        <taxon>Heterobranchia</taxon>
        <taxon>Euthyneura</taxon>
        <taxon>Panpulmonata</taxon>
        <taxon>Sacoglossa</taxon>
        <taxon>Placobranchoidea</taxon>
        <taxon>Plakobranchidae</taxon>
        <taxon>Elysia</taxon>
    </lineage>
</organism>
<evidence type="ECO:0000313" key="1">
    <source>
        <dbReference type="EMBL" id="KAK3797029.1"/>
    </source>
</evidence>
<comment type="caution">
    <text evidence="1">The sequence shown here is derived from an EMBL/GenBank/DDBJ whole genome shotgun (WGS) entry which is preliminary data.</text>
</comment>
<sequence>MGSSCLVPDTAERVCVDVSNLLSARPLERKFKMSRSPSIRTLCVCDNNEGPGFREMRSAVIADTRTVLQVTTTRKEESKRRSVRPSTLSSNSCCDKYMYRKRLARLLYPKENRSGYSGIFGSRIFNVLNNKSYELCACKFSAAVPAIPHAPRNVFRCASHDDQDIVLLSRISRLSYHGQQDDMNDLIISCGVHRTRHPLSWKSCREGMREILLTGADNIRQFVCPFLQHQATHAKSKPINLHLRCSLVDMSFLLTLEALKAWWRDCVEFMCGCVAMWLRGAEWMSDGVQPLLFKLFLHFSTSQPNAATGKIQSSQAAVTSGYAYVPFRDEP</sequence>
<dbReference type="EMBL" id="JAWDGP010000819">
    <property type="protein sequence ID" value="KAK3797029.1"/>
    <property type="molecule type" value="Genomic_DNA"/>
</dbReference>
<proteinExistence type="predicted"/>
<gene>
    <name evidence="1" type="ORF">RRG08_055085</name>
</gene>